<evidence type="ECO:0000256" key="1">
    <source>
        <dbReference type="SAM" id="Phobius"/>
    </source>
</evidence>
<evidence type="ECO:0000313" key="2">
    <source>
        <dbReference type="EMBL" id="TDK36569.1"/>
    </source>
</evidence>
<evidence type="ECO:0000313" key="3">
    <source>
        <dbReference type="Proteomes" id="UP000295238"/>
    </source>
</evidence>
<accession>A0A4R5UIL8</accession>
<feature type="transmembrane region" description="Helical" evidence="1">
    <location>
        <begin position="62"/>
        <end position="86"/>
    </location>
</feature>
<dbReference type="Proteomes" id="UP000295238">
    <property type="component" value="Unassembled WGS sequence"/>
</dbReference>
<reference evidence="2 3" key="1">
    <citation type="submission" date="2019-03" db="EMBL/GenBank/DDBJ databases">
        <title>Rhizobium sp. nov., an bacterium isolated from biocrust in Mu Us Desert.</title>
        <authorList>
            <person name="Lixiong L."/>
        </authorList>
    </citation>
    <scope>NUCLEOTIDE SEQUENCE [LARGE SCALE GENOMIC DNA]</scope>
    <source>
        <strain evidence="2 3">SPY-1</strain>
    </source>
</reference>
<name>A0A4R5UIL8_9HYPH</name>
<sequence length="91" mass="9996">MPAPEEETRKDFPAFCHGLLPAARLHPSERNMNDPFNAVSEGLWLNADIGGMRPRILNGATWDMLALLVIIAVLMALALDALLFLVDPEEA</sequence>
<keyword evidence="1" id="KW-0472">Membrane</keyword>
<keyword evidence="1" id="KW-1133">Transmembrane helix</keyword>
<keyword evidence="3" id="KW-1185">Reference proteome</keyword>
<protein>
    <submittedName>
        <fullName evidence="2">Uncharacterized protein</fullName>
    </submittedName>
</protein>
<dbReference type="EMBL" id="SMTL01000002">
    <property type="protein sequence ID" value="TDK36569.1"/>
    <property type="molecule type" value="Genomic_DNA"/>
</dbReference>
<comment type="caution">
    <text evidence="2">The sequence shown here is derived from an EMBL/GenBank/DDBJ whole genome shotgun (WGS) entry which is preliminary data.</text>
</comment>
<organism evidence="2 3">
    <name type="scientific">Rhizobium deserti</name>
    <dbReference type="NCBI Taxonomy" id="2547961"/>
    <lineage>
        <taxon>Bacteria</taxon>
        <taxon>Pseudomonadati</taxon>
        <taxon>Pseudomonadota</taxon>
        <taxon>Alphaproteobacteria</taxon>
        <taxon>Hyphomicrobiales</taxon>
        <taxon>Rhizobiaceae</taxon>
        <taxon>Rhizobium/Agrobacterium group</taxon>
        <taxon>Rhizobium</taxon>
    </lineage>
</organism>
<dbReference type="RefSeq" id="WP_133315280.1">
    <property type="nucleotide sequence ID" value="NZ_SMTL01000002.1"/>
</dbReference>
<keyword evidence="1" id="KW-0812">Transmembrane</keyword>
<gene>
    <name evidence="2" type="ORF">E2F50_06445</name>
</gene>
<dbReference type="AlphaFoldDB" id="A0A4R5UIL8"/>
<proteinExistence type="predicted"/>